<evidence type="ECO:0000256" key="2">
    <source>
        <dbReference type="RuleBase" id="RU000363"/>
    </source>
</evidence>
<evidence type="ECO:0008006" key="6">
    <source>
        <dbReference type="Google" id="ProtNLM"/>
    </source>
</evidence>
<proteinExistence type="inferred from homology"/>
<dbReference type="PRINTS" id="PR00080">
    <property type="entry name" value="SDRFAMILY"/>
</dbReference>
<evidence type="ECO:0000313" key="5">
    <source>
        <dbReference type="Proteomes" id="UP001230188"/>
    </source>
</evidence>
<dbReference type="EMBL" id="JAQMWT010000435">
    <property type="protein sequence ID" value="KAJ8601370.1"/>
    <property type="molecule type" value="Genomic_DNA"/>
</dbReference>
<dbReference type="Gene3D" id="3.40.50.720">
    <property type="entry name" value="NAD(P)-binding Rossmann-like Domain"/>
    <property type="match status" value="1"/>
</dbReference>
<keyword evidence="1" id="KW-0560">Oxidoreductase</keyword>
<comment type="similarity">
    <text evidence="2">Belongs to the short-chain dehydrogenases/reductases (SDR) family.</text>
</comment>
<sequence length="364" mass="38477">MLLSLTLLAASTTALSGVTRRQLGQGVIGGAAAPVKDAVAATPDEVFLPEPGSLKGKVVLITGANTGLGLESAKRLASGGATVIGTARSEAKAEALEAQVRDAVPDAEVRGVVVDLASLESIRSFPRLLDVDAIDVLMNNAGVMAIPERRSTVDGFERQIGVNFLGHFALTAVLLPLLKKRSTFRIINVSSSANFGASRGAMREALESPSLEPNEYSQWGTYCLSKAMNIMFSTELQRRLDDQKIKASVVSLHPGAVATDLARYLVGGADAASTKDAVASAGPFLEFFLKALSFAVLPVDRGANTQVFLAANADNAPNPDDFSLHGGLYYDSMKPTKPNDITRDPVLVATLWRRATELTGFTMM</sequence>
<gene>
    <name evidence="4" type="ORF">CTAYLR_005022</name>
</gene>
<dbReference type="PRINTS" id="PR00081">
    <property type="entry name" value="GDHRDH"/>
</dbReference>
<dbReference type="SUPFAM" id="SSF51735">
    <property type="entry name" value="NAD(P)-binding Rossmann-fold domains"/>
    <property type="match status" value="1"/>
</dbReference>
<dbReference type="AlphaFoldDB" id="A0AAD7UAV2"/>
<name>A0AAD7UAV2_9STRA</name>
<dbReference type="Proteomes" id="UP001230188">
    <property type="component" value="Unassembled WGS sequence"/>
</dbReference>
<dbReference type="Pfam" id="PF00106">
    <property type="entry name" value="adh_short"/>
    <property type="match status" value="1"/>
</dbReference>
<organism evidence="4 5">
    <name type="scientific">Chrysophaeum taylorii</name>
    <dbReference type="NCBI Taxonomy" id="2483200"/>
    <lineage>
        <taxon>Eukaryota</taxon>
        <taxon>Sar</taxon>
        <taxon>Stramenopiles</taxon>
        <taxon>Ochrophyta</taxon>
        <taxon>Pelagophyceae</taxon>
        <taxon>Pelagomonadales</taxon>
        <taxon>Pelagomonadaceae</taxon>
        <taxon>Chrysophaeum</taxon>
    </lineage>
</organism>
<keyword evidence="3" id="KW-0732">Signal</keyword>
<dbReference type="InterPro" id="IPR036291">
    <property type="entry name" value="NAD(P)-bd_dom_sf"/>
</dbReference>
<evidence type="ECO:0000256" key="3">
    <source>
        <dbReference type="SAM" id="SignalP"/>
    </source>
</evidence>
<dbReference type="GO" id="GO:0016491">
    <property type="term" value="F:oxidoreductase activity"/>
    <property type="evidence" value="ECO:0007669"/>
    <property type="project" value="UniProtKB-KW"/>
</dbReference>
<evidence type="ECO:0000313" key="4">
    <source>
        <dbReference type="EMBL" id="KAJ8601370.1"/>
    </source>
</evidence>
<reference evidence="4" key="1">
    <citation type="submission" date="2023-01" db="EMBL/GenBank/DDBJ databases">
        <title>Metagenome sequencing of chrysophaentin producing Chrysophaeum taylorii.</title>
        <authorList>
            <person name="Davison J."/>
            <person name="Bewley C."/>
        </authorList>
    </citation>
    <scope>NUCLEOTIDE SEQUENCE</scope>
    <source>
        <strain evidence="4">NIES-1699</strain>
    </source>
</reference>
<keyword evidence="5" id="KW-1185">Reference proteome</keyword>
<accession>A0AAD7UAV2</accession>
<protein>
    <recommendedName>
        <fullName evidence="6">Short-chain dehydrogenase/reductase</fullName>
    </recommendedName>
</protein>
<feature type="chain" id="PRO_5042177224" description="Short-chain dehydrogenase/reductase" evidence="3">
    <location>
        <begin position="17"/>
        <end position="364"/>
    </location>
</feature>
<dbReference type="InterPro" id="IPR002347">
    <property type="entry name" value="SDR_fam"/>
</dbReference>
<feature type="signal peptide" evidence="3">
    <location>
        <begin position="1"/>
        <end position="16"/>
    </location>
</feature>
<evidence type="ECO:0000256" key="1">
    <source>
        <dbReference type="ARBA" id="ARBA00023002"/>
    </source>
</evidence>
<comment type="caution">
    <text evidence="4">The sequence shown here is derived from an EMBL/GenBank/DDBJ whole genome shotgun (WGS) entry which is preliminary data.</text>
</comment>
<dbReference type="PANTHER" id="PTHR43157:SF31">
    <property type="entry name" value="PHOSPHATIDYLINOSITOL-GLYCAN BIOSYNTHESIS CLASS F PROTEIN"/>
    <property type="match status" value="1"/>
</dbReference>
<dbReference type="PANTHER" id="PTHR43157">
    <property type="entry name" value="PHOSPHATIDYLINOSITOL-GLYCAN BIOSYNTHESIS CLASS F PROTEIN-RELATED"/>
    <property type="match status" value="1"/>
</dbReference>